<evidence type="ECO:0000256" key="4">
    <source>
        <dbReference type="PROSITE-ProRule" id="PRU00175"/>
    </source>
</evidence>
<dbReference type="InterPro" id="IPR039577">
    <property type="entry name" value="Rad18"/>
</dbReference>
<name>A0A8K0NN71_9TREE</name>
<dbReference type="GO" id="GO:0006513">
    <property type="term" value="P:protein monoubiquitination"/>
    <property type="evidence" value="ECO:0007669"/>
    <property type="project" value="InterPro"/>
</dbReference>
<comment type="caution">
    <text evidence="7">The sequence shown here is derived from an EMBL/GenBank/DDBJ whole genome shotgun (WGS) entry which is preliminary data.</text>
</comment>
<dbReference type="EMBL" id="JABELV010000190">
    <property type="protein sequence ID" value="KAG7528320.1"/>
    <property type="molecule type" value="Genomic_DNA"/>
</dbReference>
<feature type="compositionally biased region" description="Basic and acidic residues" evidence="5">
    <location>
        <begin position="1"/>
        <end position="13"/>
    </location>
</feature>
<dbReference type="CDD" id="cd16449">
    <property type="entry name" value="RING-HC"/>
    <property type="match status" value="1"/>
</dbReference>
<gene>
    <name evidence="7" type="ORF">FFLO_06231</name>
</gene>
<dbReference type="SMART" id="SM00184">
    <property type="entry name" value="RING"/>
    <property type="match status" value="1"/>
</dbReference>
<dbReference type="PROSITE" id="PS50089">
    <property type="entry name" value="ZF_RING_2"/>
    <property type="match status" value="1"/>
</dbReference>
<sequence>MDKQTDSVPHEPPTEISGASDAQSRPKPRSYTRARQASDSIPNPTRIRAPGSRKTSVTFAPLVEDLVEGSYKYQLDAGTGQEKTGRDRHRERGDRPRTKSRREPSSKREIFDLEEEALGLRVDDRYGSPVPQSRSRPGPQPYASQEHGLHRIRDQAPELEETIPNPTPRPRLRYPPAPPSFTSSYYAPSVQGLPRTRRSVPGPVFSPTSPTSPAFSATSSVRSPAFRVGRDREPMYAAGERRSHEYERIRDGREIGLSAMQERNLRSGSARIEEEREEERRARYLSAEQEGAGFDLRLGGERNESEYAPERDNGKGRKSDPGKVSLERSLAVTNPSAALETGRQATSRSAEGPETASESKNDRPPPIPTKPKSGRDHRLFSHPLQTLPRAPTPTLPSTTSIAAPEIAPEPHVDPFVVDQVLTSIPDTTPLVRTASAPAVVEETAPAAIPVDTARLEEMEDEITCPICMSIMVAVHALTTCGHTMCGGCVQEWLTDHDTCPICRTPTAKPPMVPLLPMDRMIELYVRAQGEDWEGLQGWKDRREAWEALKVVIKEEEEAQRQQTQAQASESTGEGVLDTAATANAATLGLGGWLDGEEEYRLREVESLNDNPFYTHFLQEAYSPHANGQMQMQTSPSTATSTMGWTRNFSVGDFERPRFPEPGVNPFMDAFGYTSRPAYPPRAQRAFSLPGLSGSIMGSSSGPGLGMGRRSFLDGPRGWVSDMVDLVDTFTRHNQPRDRHHPHDPHRHGQGVGDLDGLEEGMARMFAELRRGGR</sequence>
<feature type="compositionally biased region" description="Basic residues" evidence="5">
    <location>
        <begin position="737"/>
        <end position="748"/>
    </location>
</feature>
<dbReference type="AlphaFoldDB" id="A0A8K0NN71"/>
<feature type="compositionally biased region" description="Basic and acidic residues" evidence="5">
    <location>
        <begin position="83"/>
        <end position="111"/>
    </location>
</feature>
<dbReference type="GO" id="GO:0008270">
    <property type="term" value="F:zinc ion binding"/>
    <property type="evidence" value="ECO:0007669"/>
    <property type="project" value="UniProtKB-KW"/>
</dbReference>
<feature type="compositionally biased region" description="Pro residues" evidence="5">
    <location>
        <begin position="165"/>
        <end position="179"/>
    </location>
</feature>
<dbReference type="Pfam" id="PF13639">
    <property type="entry name" value="zf-RING_2"/>
    <property type="match status" value="1"/>
</dbReference>
<dbReference type="GO" id="GO:0097505">
    <property type="term" value="C:Rad6-Rad18 complex"/>
    <property type="evidence" value="ECO:0007669"/>
    <property type="project" value="TreeGrafter"/>
</dbReference>
<proteinExistence type="predicted"/>
<evidence type="ECO:0000256" key="2">
    <source>
        <dbReference type="ARBA" id="ARBA00022771"/>
    </source>
</evidence>
<evidence type="ECO:0000313" key="8">
    <source>
        <dbReference type="Proteomes" id="UP000812966"/>
    </source>
</evidence>
<evidence type="ECO:0000259" key="6">
    <source>
        <dbReference type="PROSITE" id="PS50089"/>
    </source>
</evidence>
<keyword evidence="8" id="KW-1185">Reference proteome</keyword>
<dbReference type="InterPro" id="IPR017907">
    <property type="entry name" value="Znf_RING_CS"/>
</dbReference>
<evidence type="ECO:0000313" key="7">
    <source>
        <dbReference type="EMBL" id="KAG7528320.1"/>
    </source>
</evidence>
<evidence type="ECO:0000256" key="1">
    <source>
        <dbReference type="ARBA" id="ARBA00022723"/>
    </source>
</evidence>
<dbReference type="GO" id="GO:0006301">
    <property type="term" value="P:DNA damage tolerance"/>
    <property type="evidence" value="ECO:0007669"/>
    <property type="project" value="InterPro"/>
</dbReference>
<dbReference type="Proteomes" id="UP000812966">
    <property type="component" value="Unassembled WGS sequence"/>
</dbReference>
<dbReference type="GO" id="GO:0005634">
    <property type="term" value="C:nucleus"/>
    <property type="evidence" value="ECO:0007669"/>
    <property type="project" value="TreeGrafter"/>
</dbReference>
<feature type="compositionally biased region" description="Basic and acidic residues" evidence="5">
    <location>
        <begin position="147"/>
        <end position="156"/>
    </location>
</feature>
<dbReference type="InterPro" id="IPR013083">
    <property type="entry name" value="Znf_RING/FYVE/PHD"/>
</dbReference>
<reference evidence="7" key="1">
    <citation type="submission" date="2020-04" db="EMBL/GenBank/DDBJ databases">
        <title>Analysis of mating type loci in Filobasidium floriforme.</title>
        <authorList>
            <person name="Nowrousian M."/>
        </authorList>
    </citation>
    <scope>NUCLEOTIDE SEQUENCE</scope>
    <source>
        <strain evidence="7">CBS 6242</strain>
    </source>
</reference>
<dbReference type="GO" id="GO:0003697">
    <property type="term" value="F:single-stranded DNA binding"/>
    <property type="evidence" value="ECO:0007669"/>
    <property type="project" value="InterPro"/>
</dbReference>
<evidence type="ECO:0000256" key="3">
    <source>
        <dbReference type="ARBA" id="ARBA00022833"/>
    </source>
</evidence>
<dbReference type="SUPFAM" id="SSF57850">
    <property type="entry name" value="RING/U-box"/>
    <property type="match status" value="1"/>
</dbReference>
<feature type="compositionally biased region" description="Polar residues" evidence="5">
    <location>
        <begin position="33"/>
        <end position="43"/>
    </location>
</feature>
<dbReference type="PANTHER" id="PTHR14134:SF2">
    <property type="entry name" value="E3 UBIQUITIN-PROTEIN LIGASE RAD18"/>
    <property type="match status" value="1"/>
</dbReference>
<keyword evidence="3" id="KW-0862">Zinc</keyword>
<protein>
    <recommendedName>
        <fullName evidence="6">RING-type domain-containing protein</fullName>
    </recommendedName>
</protein>
<feature type="domain" description="RING-type" evidence="6">
    <location>
        <begin position="464"/>
        <end position="503"/>
    </location>
</feature>
<dbReference type="InterPro" id="IPR001841">
    <property type="entry name" value="Znf_RING"/>
</dbReference>
<keyword evidence="2 4" id="KW-0863">Zinc-finger</keyword>
<keyword evidence="1" id="KW-0479">Metal-binding</keyword>
<dbReference type="Gene3D" id="3.30.40.10">
    <property type="entry name" value="Zinc/RING finger domain, C3HC4 (zinc finger)"/>
    <property type="match status" value="1"/>
</dbReference>
<feature type="compositionally biased region" description="Basic and acidic residues" evidence="5">
    <location>
        <begin position="228"/>
        <end position="254"/>
    </location>
</feature>
<feature type="region of interest" description="Disordered" evidence="5">
    <location>
        <begin position="1"/>
        <end position="58"/>
    </location>
</feature>
<feature type="compositionally biased region" description="Low complexity" evidence="5">
    <location>
        <begin position="199"/>
        <end position="221"/>
    </location>
</feature>
<feature type="region of interest" description="Disordered" evidence="5">
    <location>
        <begin position="732"/>
        <end position="757"/>
    </location>
</feature>
<feature type="compositionally biased region" description="Basic and acidic residues" evidence="5">
    <location>
        <begin position="271"/>
        <end position="282"/>
    </location>
</feature>
<accession>A0A8K0NN71</accession>
<evidence type="ECO:0000256" key="5">
    <source>
        <dbReference type="SAM" id="MobiDB-lite"/>
    </source>
</evidence>
<feature type="region of interest" description="Disordered" evidence="5">
    <location>
        <begin position="72"/>
        <end position="397"/>
    </location>
</feature>
<dbReference type="PANTHER" id="PTHR14134">
    <property type="entry name" value="E3 UBIQUITIN-PROTEIN LIGASE RAD18"/>
    <property type="match status" value="1"/>
</dbReference>
<organism evidence="7 8">
    <name type="scientific">Filobasidium floriforme</name>
    <dbReference type="NCBI Taxonomy" id="5210"/>
    <lineage>
        <taxon>Eukaryota</taxon>
        <taxon>Fungi</taxon>
        <taxon>Dikarya</taxon>
        <taxon>Basidiomycota</taxon>
        <taxon>Agaricomycotina</taxon>
        <taxon>Tremellomycetes</taxon>
        <taxon>Filobasidiales</taxon>
        <taxon>Filobasidiaceae</taxon>
        <taxon>Filobasidium</taxon>
    </lineage>
</organism>
<dbReference type="PROSITE" id="PS00518">
    <property type="entry name" value="ZF_RING_1"/>
    <property type="match status" value="1"/>
</dbReference>
<dbReference type="GO" id="GO:0061630">
    <property type="term" value="F:ubiquitin protein ligase activity"/>
    <property type="evidence" value="ECO:0007669"/>
    <property type="project" value="InterPro"/>
</dbReference>
<feature type="compositionally biased region" description="Basic and acidic residues" evidence="5">
    <location>
        <begin position="298"/>
        <end position="321"/>
    </location>
</feature>